<evidence type="ECO:0000313" key="1">
    <source>
        <dbReference type="EMBL" id="VIO64067.1"/>
    </source>
</evidence>
<proteinExistence type="predicted"/>
<protein>
    <submittedName>
        <fullName evidence="1">Uncharacterized protein</fullName>
    </submittedName>
</protein>
<accession>A0A4E9EPX8</accession>
<sequence>MRPRNTKSTRLCLRPALYITLILPRARISIILRDLSSILQPHRRLLTLRLRNHTNPIIAMSESPIVLFKNTTDSNTSNNTRLGFRRRRIQRITRARLTAQEILR</sequence>
<dbReference type="AlphaFoldDB" id="A0A4E9EPX8"/>
<name>A0A4E9EPX8_GIBZA</name>
<organism evidence="1">
    <name type="scientific">Gibberella zeae</name>
    <name type="common">Wheat head blight fungus</name>
    <name type="synonym">Fusarium graminearum</name>
    <dbReference type="NCBI Taxonomy" id="5518"/>
    <lineage>
        <taxon>Eukaryota</taxon>
        <taxon>Fungi</taxon>
        <taxon>Dikarya</taxon>
        <taxon>Ascomycota</taxon>
        <taxon>Pezizomycotina</taxon>
        <taxon>Sordariomycetes</taxon>
        <taxon>Hypocreomycetidae</taxon>
        <taxon>Hypocreales</taxon>
        <taxon>Nectriaceae</taxon>
        <taxon>Fusarium</taxon>
    </lineage>
</organism>
<gene>
    <name evidence="1" type="ORF">FUG_LOCUS562192</name>
</gene>
<dbReference type="EMBL" id="CAAKMV010000195">
    <property type="protein sequence ID" value="VIO64067.1"/>
    <property type="molecule type" value="Genomic_DNA"/>
</dbReference>
<reference evidence="1" key="1">
    <citation type="submission" date="2019-04" db="EMBL/GenBank/DDBJ databases">
        <authorList>
            <person name="Melise S."/>
            <person name="Noan J."/>
            <person name="Okalmin O."/>
        </authorList>
    </citation>
    <scope>NUCLEOTIDE SEQUENCE</scope>
    <source>
        <strain evidence="1">FN9</strain>
    </source>
</reference>